<feature type="domain" description="DUF3048" evidence="3">
    <location>
        <begin position="42"/>
        <end position="180"/>
    </location>
</feature>
<proteinExistence type="predicted"/>
<dbReference type="InterPro" id="IPR023158">
    <property type="entry name" value="YerB-like_sf"/>
</dbReference>
<gene>
    <name evidence="5" type="ORF">GXN76_02720</name>
</gene>
<dbReference type="Pfam" id="PF17479">
    <property type="entry name" value="DUF3048_C"/>
    <property type="match status" value="1"/>
</dbReference>
<reference evidence="5 6" key="1">
    <citation type="submission" date="2020-01" db="EMBL/GenBank/DDBJ databases">
        <authorList>
            <person name="Gulvik C.A."/>
            <person name="Batra D.G."/>
        </authorList>
    </citation>
    <scope>NUCLEOTIDE SEQUENCE [LARGE SCALE GENOMIC DNA]</scope>
    <source>
        <strain evidence="5 6">W9323</strain>
    </source>
</reference>
<organism evidence="5 6">
    <name type="scientific">Kroppenstedtia pulmonis</name>
    <dbReference type="NCBI Taxonomy" id="1380685"/>
    <lineage>
        <taxon>Bacteria</taxon>
        <taxon>Bacillati</taxon>
        <taxon>Bacillota</taxon>
        <taxon>Bacilli</taxon>
        <taxon>Bacillales</taxon>
        <taxon>Thermoactinomycetaceae</taxon>
        <taxon>Kroppenstedtia</taxon>
    </lineage>
</organism>
<sequence length="329" mass="36641">MRFVLFHLFMLAILIISGCSSNPVEHVWKEKGKEQSQLREPFTGEPNEGEEEPAIMVMVNNQRQARPQTGLGQADLVVEMLAEGEITRFAAFYHSEKEGVVGPVRSLRPYYLDLAKGVGAVVAHAGGSPEAIRRVEKDEIANLDGIKDASRLFWREDFSPSPHNLYTDLAKLRQGAKQVGAEPDASVEGPWQFDPRGAASKGKTAIKVNVRYNFLYDAGYRYDADSGKYIRYTQGEKQQDRKSKQPLAMDNVLVLYAKHQTIDKAGRRDIDLKGKGTGYLFQKGKGIAVQWENRNGWIVPLAEGKVASLLPGKTWINIMPEDGGLSFSE</sequence>
<accession>A0A7D3XL63</accession>
<evidence type="ECO:0000259" key="4">
    <source>
        <dbReference type="Pfam" id="PF17479"/>
    </source>
</evidence>
<keyword evidence="6" id="KW-1185">Reference proteome</keyword>
<dbReference type="AlphaFoldDB" id="A0A7D3XL63"/>
<dbReference type="EMBL" id="CP048104">
    <property type="protein sequence ID" value="QKG83489.1"/>
    <property type="molecule type" value="Genomic_DNA"/>
</dbReference>
<dbReference type="RefSeq" id="WP_173220274.1">
    <property type="nucleotide sequence ID" value="NZ_CP048104.1"/>
</dbReference>
<keyword evidence="2" id="KW-0732">Signal</keyword>
<evidence type="ECO:0000259" key="3">
    <source>
        <dbReference type="Pfam" id="PF11258"/>
    </source>
</evidence>
<evidence type="ECO:0000313" key="6">
    <source>
        <dbReference type="Proteomes" id="UP000503088"/>
    </source>
</evidence>
<dbReference type="Proteomes" id="UP000503088">
    <property type="component" value="Chromosome"/>
</dbReference>
<feature type="region of interest" description="Disordered" evidence="1">
    <location>
        <begin position="30"/>
        <end position="51"/>
    </location>
</feature>
<feature type="signal peptide" evidence="2">
    <location>
        <begin position="1"/>
        <end position="21"/>
    </location>
</feature>
<evidence type="ECO:0000256" key="2">
    <source>
        <dbReference type="SAM" id="SignalP"/>
    </source>
</evidence>
<feature type="domain" description="DUF3048" evidence="4">
    <location>
        <begin position="210"/>
        <end position="316"/>
    </location>
</feature>
<evidence type="ECO:0000256" key="1">
    <source>
        <dbReference type="SAM" id="MobiDB-lite"/>
    </source>
</evidence>
<evidence type="ECO:0000313" key="5">
    <source>
        <dbReference type="EMBL" id="QKG83489.1"/>
    </source>
</evidence>
<dbReference type="KEGG" id="kpul:GXN76_02720"/>
<dbReference type="InterPro" id="IPR021416">
    <property type="entry name" value="DUF3048_N"/>
</dbReference>
<name>A0A7D3XL63_9BACL</name>
<dbReference type="InterPro" id="IPR035328">
    <property type="entry name" value="DUF3048_C"/>
</dbReference>
<dbReference type="SUPFAM" id="SSF159774">
    <property type="entry name" value="YerB-like"/>
    <property type="match status" value="1"/>
</dbReference>
<dbReference type="Pfam" id="PF11258">
    <property type="entry name" value="DUF3048"/>
    <property type="match status" value="1"/>
</dbReference>
<feature type="chain" id="PRO_5039224776" evidence="2">
    <location>
        <begin position="22"/>
        <end position="329"/>
    </location>
</feature>
<dbReference type="PROSITE" id="PS51257">
    <property type="entry name" value="PROKAR_LIPOPROTEIN"/>
    <property type="match status" value="1"/>
</dbReference>
<protein>
    <submittedName>
        <fullName evidence="5">DUF3048 domain-containing protein</fullName>
    </submittedName>
</protein>
<dbReference type="Gene3D" id="3.50.90.10">
    <property type="entry name" value="YerB-like"/>
    <property type="match status" value="1"/>
</dbReference>